<comment type="caution">
    <text evidence="2">The sequence shown here is derived from an EMBL/GenBank/DDBJ whole genome shotgun (WGS) entry which is preliminary data.</text>
</comment>
<keyword evidence="3" id="KW-1185">Reference proteome</keyword>
<dbReference type="Proteomes" id="UP001153069">
    <property type="component" value="Unassembled WGS sequence"/>
</dbReference>
<evidence type="ECO:0000256" key="1">
    <source>
        <dbReference type="SAM" id="MobiDB-lite"/>
    </source>
</evidence>
<protein>
    <recommendedName>
        <fullName evidence="4">Sulfotransferase</fullName>
    </recommendedName>
</protein>
<evidence type="ECO:0000313" key="3">
    <source>
        <dbReference type="Proteomes" id="UP001153069"/>
    </source>
</evidence>
<proteinExistence type="predicted"/>
<dbReference type="EMBL" id="CAICTM010000119">
    <property type="protein sequence ID" value="CAB9501838.1"/>
    <property type="molecule type" value="Genomic_DNA"/>
</dbReference>
<evidence type="ECO:0008006" key="4">
    <source>
        <dbReference type="Google" id="ProtNLM"/>
    </source>
</evidence>
<name>A0A9N8H9K2_9STRA</name>
<dbReference type="InterPro" id="IPR027417">
    <property type="entry name" value="P-loop_NTPase"/>
</dbReference>
<feature type="region of interest" description="Disordered" evidence="1">
    <location>
        <begin position="99"/>
        <end position="118"/>
    </location>
</feature>
<reference evidence="2" key="1">
    <citation type="submission" date="2020-06" db="EMBL/GenBank/DDBJ databases">
        <authorList>
            <consortium name="Plant Systems Biology data submission"/>
        </authorList>
    </citation>
    <scope>NUCLEOTIDE SEQUENCE</scope>
    <source>
        <strain evidence="2">D6</strain>
    </source>
</reference>
<dbReference type="OrthoDB" id="38831at2759"/>
<dbReference type="AlphaFoldDB" id="A0A9N8H9K2"/>
<evidence type="ECO:0000313" key="2">
    <source>
        <dbReference type="EMBL" id="CAB9501838.1"/>
    </source>
</evidence>
<accession>A0A9N8H9K2</accession>
<dbReference type="SUPFAM" id="SSF52540">
    <property type="entry name" value="P-loop containing nucleoside triphosphate hydrolases"/>
    <property type="match status" value="1"/>
</dbReference>
<feature type="compositionally biased region" description="Basic and acidic residues" evidence="1">
    <location>
        <begin position="99"/>
        <end position="110"/>
    </location>
</feature>
<organism evidence="2 3">
    <name type="scientific">Seminavis robusta</name>
    <dbReference type="NCBI Taxonomy" id="568900"/>
    <lineage>
        <taxon>Eukaryota</taxon>
        <taxon>Sar</taxon>
        <taxon>Stramenopiles</taxon>
        <taxon>Ochrophyta</taxon>
        <taxon>Bacillariophyta</taxon>
        <taxon>Bacillariophyceae</taxon>
        <taxon>Bacillariophycidae</taxon>
        <taxon>Naviculales</taxon>
        <taxon>Naviculaceae</taxon>
        <taxon>Seminavis</taxon>
    </lineage>
</organism>
<dbReference type="Gene3D" id="3.40.50.300">
    <property type="entry name" value="P-loop containing nucleotide triphosphate hydrolases"/>
    <property type="match status" value="1"/>
</dbReference>
<sequence length="432" mass="49504">MKKTKPQNRIHLTVAQSVSLAAAAASLAAVSTTLIASHWFHFQTIQGENYGTIVSRTVIASKRNPREWNAWRNADNMLASSAILNDRERHQLPLIPRKKQDLKPTGDRLVSEPMDDDGTTSAPSIAWLMSFPNSGTSFTLHLTREASNCTTATNYALEGEVKDQPGVQAIPTPDGSHGPWLEIIPNRPSRIPRFILTKTHCGGFCSYCPPFKYVETPRSFQMSCQTGTKAYPSKEGELKKKVVTYDSHLVKKAIHVFRHPLDNVVARFHLDHRRQLRGGNSKKSLSWPTTFPRNSTGFQRWCHFMDSTSDLLDLHWVDQRMRDALDGVPCKAEFFRYVQWHNMAFVALDEMGIPSMNLHYEDYQYQFDETRERIIDFLELPRSSGSVEFVPGKEYRDYYNLTQTKAIQGFIKEFSSRATWTELERYTKSMVW</sequence>
<gene>
    <name evidence="2" type="ORF">SEMRO_120_G058320.1</name>
</gene>